<feature type="region of interest" description="Disordered" evidence="1">
    <location>
        <begin position="1"/>
        <end position="24"/>
    </location>
</feature>
<evidence type="ECO:0000256" key="1">
    <source>
        <dbReference type="SAM" id="MobiDB-lite"/>
    </source>
</evidence>
<name>A0A0L0DP98_THETB</name>
<evidence type="ECO:0000313" key="3">
    <source>
        <dbReference type="EMBL" id="KNC54075.1"/>
    </source>
</evidence>
<keyword evidence="2" id="KW-0812">Transmembrane</keyword>
<dbReference type="Proteomes" id="UP000054408">
    <property type="component" value="Unassembled WGS sequence"/>
</dbReference>
<keyword evidence="2" id="KW-1133">Transmembrane helix</keyword>
<dbReference type="EMBL" id="GL349485">
    <property type="protein sequence ID" value="KNC54075.1"/>
    <property type="molecule type" value="Genomic_DNA"/>
</dbReference>
<dbReference type="AlphaFoldDB" id="A0A0L0DP98"/>
<evidence type="ECO:0000313" key="4">
    <source>
        <dbReference type="Proteomes" id="UP000054408"/>
    </source>
</evidence>
<evidence type="ECO:0000256" key="2">
    <source>
        <dbReference type="SAM" id="Phobius"/>
    </source>
</evidence>
<organism evidence="3 4">
    <name type="scientific">Thecamonas trahens ATCC 50062</name>
    <dbReference type="NCBI Taxonomy" id="461836"/>
    <lineage>
        <taxon>Eukaryota</taxon>
        <taxon>Apusozoa</taxon>
        <taxon>Apusomonadida</taxon>
        <taxon>Apusomonadidae</taxon>
        <taxon>Thecamonas</taxon>
    </lineage>
</organism>
<feature type="transmembrane region" description="Helical" evidence="2">
    <location>
        <begin position="268"/>
        <end position="288"/>
    </location>
</feature>
<dbReference type="RefSeq" id="XP_013754084.1">
    <property type="nucleotide sequence ID" value="XM_013898630.1"/>
</dbReference>
<feature type="transmembrane region" description="Helical" evidence="2">
    <location>
        <begin position="156"/>
        <end position="179"/>
    </location>
</feature>
<sequence>MQLRQAHTSRMAGSEGETEVRQETDALVGERRPRYVRPYATAVQLWGLGWALDGGATIRVATSAGIGICAAVFYGVMASGVDDGQVAPRMYSREMAVTGALAMLLWVVLYLAGVWAFASPVKLAGSVAKSWSEVVTIALRDDDQAVARFVASEARIWRCVFAVTAIVGLLFVGFGASLFERWWLGLVVEGVVSATIVAGMCMVVGHLIVVALLVAHAVDVVASGVVAPAESEGGGGGEGGRAGGGQSVELLPMLADLASVADALSARYAVVSVIFFLPSIMALVYSLVELSQSFSAKADAGEVVSLIVNAIGVYALLLGPLYALVMVAGRAARLRVALLTRPLRGTGALLESAAAGHATQMLELVAWQVVGVPVTPGLAGRIAVSAFTIAAAVVSIRLAG</sequence>
<reference evidence="3 4" key="1">
    <citation type="submission" date="2010-05" db="EMBL/GenBank/DDBJ databases">
        <title>The Genome Sequence of Thecamonas trahens ATCC 50062.</title>
        <authorList>
            <consortium name="The Broad Institute Genome Sequencing Platform"/>
            <person name="Russ C."/>
            <person name="Cuomo C."/>
            <person name="Shea T."/>
            <person name="Young S.K."/>
            <person name="Zeng Q."/>
            <person name="Koehrsen M."/>
            <person name="Haas B."/>
            <person name="Borodovsky M."/>
            <person name="Guigo R."/>
            <person name="Alvarado L."/>
            <person name="Berlin A."/>
            <person name="Bochicchio J."/>
            <person name="Borenstein D."/>
            <person name="Chapman S."/>
            <person name="Chen Z."/>
            <person name="Freedman E."/>
            <person name="Gellesch M."/>
            <person name="Goldberg J."/>
            <person name="Griggs A."/>
            <person name="Gujja S."/>
            <person name="Heilman E."/>
            <person name="Heiman D."/>
            <person name="Hepburn T."/>
            <person name="Howarth C."/>
            <person name="Jen D."/>
            <person name="Larson L."/>
            <person name="Mehta T."/>
            <person name="Park D."/>
            <person name="Pearson M."/>
            <person name="Roberts A."/>
            <person name="Saif S."/>
            <person name="Shenoy N."/>
            <person name="Sisk P."/>
            <person name="Stolte C."/>
            <person name="Sykes S."/>
            <person name="Thomson T."/>
            <person name="Walk T."/>
            <person name="White J."/>
            <person name="Yandava C."/>
            <person name="Burger G."/>
            <person name="Gray M.W."/>
            <person name="Holland P.W.H."/>
            <person name="King N."/>
            <person name="Lang F.B.F."/>
            <person name="Roger A.J."/>
            <person name="Ruiz-Trillo I."/>
            <person name="Lander E."/>
            <person name="Nusbaum C."/>
        </authorList>
    </citation>
    <scope>NUCLEOTIDE SEQUENCE [LARGE SCALE GENOMIC DNA]</scope>
    <source>
        <strain evidence="3 4">ATCC 50062</strain>
    </source>
</reference>
<keyword evidence="4" id="KW-1185">Reference proteome</keyword>
<keyword evidence="2" id="KW-0472">Membrane</keyword>
<feature type="transmembrane region" description="Helical" evidence="2">
    <location>
        <begin position="303"/>
        <end position="327"/>
    </location>
</feature>
<accession>A0A0L0DP98</accession>
<dbReference type="GeneID" id="25568139"/>
<protein>
    <submittedName>
        <fullName evidence="3">Uncharacterized protein</fullName>
    </submittedName>
</protein>
<feature type="transmembrane region" description="Helical" evidence="2">
    <location>
        <begin position="56"/>
        <end position="76"/>
    </location>
</feature>
<gene>
    <name evidence="3" type="ORF">AMSG_09740</name>
</gene>
<feature type="transmembrane region" description="Helical" evidence="2">
    <location>
        <begin position="96"/>
        <end position="118"/>
    </location>
</feature>
<feature type="transmembrane region" description="Helical" evidence="2">
    <location>
        <begin position="191"/>
        <end position="214"/>
    </location>
</feature>
<proteinExistence type="predicted"/>